<dbReference type="Gene3D" id="3.90.550.10">
    <property type="entry name" value="Spore Coat Polysaccharide Biosynthesis Protein SpsA, Chain A"/>
    <property type="match status" value="1"/>
</dbReference>
<dbReference type="Proteomes" id="UP000266426">
    <property type="component" value="Unassembled WGS sequence"/>
</dbReference>
<dbReference type="InterPro" id="IPR001173">
    <property type="entry name" value="Glyco_trans_2-like"/>
</dbReference>
<comment type="similarity">
    <text evidence="1">Belongs to the glycosyltransferase 2 family.</text>
</comment>
<name>A0A3A4QV96_9BACT</name>
<dbReference type="EMBL" id="QZJZ01000093">
    <property type="protein sequence ID" value="RJP56599.1"/>
    <property type="molecule type" value="Genomic_DNA"/>
</dbReference>
<proteinExistence type="inferred from homology"/>
<comment type="caution">
    <text evidence="5">The sequence shown here is derived from an EMBL/GenBank/DDBJ whole genome shotgun (WGS) entry which is preliminary data.</text>
</comment>
<evidence type="ECO:0000259" key="4">
    <source>
        <dbReference type="Pfam" id="PF00535"/>
    </source>
</evidence>
<dbReference type="PANTHER" id="PTHR43179">
    <property type="entry name" value="RHAMNOSYLTRANSFERASE WBBL"/>
    <property type="match status" value="1"/>
</dbReference>
<dbReference type="PANTHER" id="PTHR43179:SF12">
    <property type="entry name" value="GALACTOFURANOSYLTRANSFERASE GLFT2"/>
    <property type="match status" value="1"/>
</dbReference>
<evidence type="ECO:0000256" key="1">
    <source>
        <dbReference type="ARBA" id="ARBA00006739"/>
    </source>
</evidence>
<evidence type="ECO:0000256" key="3">
    <source>
        <dbReference type="ARBA" id="ARBA00022679"/>
    </source>
</evidence>
<evidence type="ECO:0000313" key="6">
    <source>
        <dbReference type="Proteomes" id="UP000266426"/>
    </source>
</evidence>
<accession>A0A3A4QV96</accession>
<organism evidence="5 6">
    <name type="scientific">Candidatus Auribacter fodinae</name>
    <dbReference type="NCBI Taxonomy" id="2093366"/>
    <lineage>
        <taxon>Bacteria</taxon>
        <taxon>Pseudomonadati</taxon>
        <taxon>Candidatus Auribacterota</taxon>
        <taxon>Candidatus Auribacteria</taxon>
        <taxon>Candidatus Auribacterales</taxon>
        <taxon>Candidatus Auribacteraceae</taxon>
        <taxon>Candidatus Auribacter</taxon>
    </lineage>
</organism>
<gene>
    <name evidence="5" type="ORF">C4541_12115</name>
</gene>
<evidence type="ECO:0000313" key="5">
    <source>
        <dbReference type="EMBL" id="RJP56599.1"/>
    </source>
</evidence>
<dbReference type="AlphaFoldDB" id="A0A3A4QV96"/>
<reference evidence="5 6" key="1">
    <citation type="journal article" date="2017" name="ISME J.">
        <title>Energy and carbon metabolisms in a deep terrestrial subsurface fluid microbial community.</title>
        <authorList>
            <person name="Momper L."/>
            <person name="Jungbluth S.P."/>
            <person name="Lee M.D."/>
            <person name="Amend J.P."/>
        </authorList>
    </citation>
    <scope>NUCLEOTIDE SEQUENCE [LARGE SCALE GENOMIC DNA]</scope>
    <source>
        <strain evidence="5">SURF_26</strain>
    </source>
</reference>
<dbReference type="GO" id="GO:0016757">
    <property type="term" value="F:glycosyltransferase activity"/>
    <property type="evidence" value="ECO:0007669"/>
    <property type="project" value="UniProtKB-KW"/>
</dbReference>
<protein>
    <submittedName>
        <fullName evidence="5">Glycosyltransferase family 2 protein</fullName>
    </submittedName>
</protein>
<feature type="domain" description="Glycosyltransferase 2-like" evidence="4">
    <location>
        <begin position="18"/>
        <end position="121"/>
    </location>
</feature>
<dbReference type="SUPFAM" id="SSF53448">
    <property type="entry name" value="Nucleotide-diphospho-sugar transferases"/>
    <property type="match status" value="1"/>
</dbReference>
<dbReference type="Pfam" id="PF00535">
    <property type="entry name" value="Glycos_transf_2"/>
    <property type="match status" value="1"/>
</dbReference>
<keyword evidence="2" id="KW-0328">Glycosyltransferase</keyword>
<sequence>MIDAECKHITPDSMKKISITVATCNRQDDLRECLASIHDHLDYPKDLIEVNVIDNEGSEDTRKIVDLFGYNYFYEPVKGISAVRNRGIIEATNDYIAFIDDDATVSPQWATVLNNVLRNDMLFTGELRLYGTEEQVKGCEPRYGTFWGGSFALPIRLYRYANALRGSNMIIPKIIFDNLGLFHKDLVFGFEESYYSLCAREKGYQIRYVPDAVVYHKGHAVRHGEKLFSSNANLIRLMLRHYQNNTLKKILFIIGILAIKTIQILCKIIKLQWNDARMIYRGVKEGFRN</sequence>
<keyword evidence="3 5" id="KW-0808">Transferase</keyword>
<dbReference type="InterPro" id="IPR029044">
    <property type="entry name" value="Nucleotide-diphossugar_trans"/>
</dbReference>
<evidence type="ECO:0000256" key="2">
    <source>
        <dbReference type="ARBA" id="ARBA00022676"/>
    </source>
</evidence>